<keyword evidence="2" id="KW-1185">Reference proteome</keyword>
<accession>A0A6A6U6E0</accession>
<gene>
    <name evidence="1" type="ORF">BT63DRAFT_293685</name>
</gene>
<sequence length="179" mass="20804">MMMIEKYTIQTWCPENTLYSFTFLKTKVTGVSLRHLELIGDHLGRQPKTPQCPNFYTQLPLRGLFKLIPSTSVGPYSTLNSRWSVEWRRDCRISIKYQLCRCEAQNKPHHAKVKGGRLVGLEKCPSRWSSASRTSPLRMLSGDTPFPFPAQYPIRTDCSSSRYWSRLLSLWTTHYQMPL</sequence>
<name>A0A6A6U6E0_9PEZI</name>
<evidence type="ECO:0000313" key="1">
    <source>
        <dbReference type="EMBL" id="KAF2667500.1"/>
    </source>
</evidence>
<evidence type="ECO:0000313" key="2">
    <source>
        <dbReference type="Proteomes" id="UP000799302"/>
    </source>
</evidence>
<proteinExistence type="predicted"/>
<dbReference type="Proteomes" id="UP000799302">
    <property type="component" value="Unassembled WGS sequence"/>
</dbReference>
<organism evidence="1 2">
    <name type="scientific">Microthyrium microscopicum</name>
    <dbReference type="NCBI Taxonomy" id="703497"/>
    <lineage>
        <taxon>Eukaryota</taxon>
        <taxon>Fungi</taxon>
        <taxon>Dikarya</taxon>
        <taxon>Ascomycota</taxon>
        <taxon>Pezizomycotina</taxon>
        <taxon>Dothideomycetes</taxon>
        <taxon>Dothideomycetes incertae sedis</taxon>
        <taxon>Microthyriales</taxon>
        <taxon>Microthyriaceae</taxon>
        <taxon>Microthyrium</taxon>
    </lineage>
</organism>
<dbReference type="EMBL" id="MU004237">
    <property type="protein sequence ID" value="KAF2667500.1"/>
    <property type="molecule type" value="Genomic_DNA"/>
</dbReference>
<reference evidence="1" key="1">
    <citation type="journal article" date="2020" name="Stud. Mycol.">
        <title>101 Dothideomycetes genomes: a test case for predicting lifestyles and emergence of pathogens.</title>
        <authorList>
            <person name="Haridas S."/>
            <person name="Albert R."/>
            <person name="Binder M."/>
            <person name="Bloem J."/>
            <person name="Labutti K."/>
            <person name="Salamov A."/>
            <person name="Andreopoulos B."/>
            <person name="Baker S."/>
            <person name="Barry K."/>
            <person name="Bills G."/>
            <person name="Bluhm B."/>
            <person name="Cannon C."/>
            <person name="Castanera R."/>
            <person name="Culley D."/>
            <person name="Daum C."/>
            <person name="Ezra D."/>
            <person name="Gonzalez J."/>
            <person name="Henrissat B."/>
            <person name="Kuo A."/>
            <person name="Liang C."/>
            <person name="Lipzen A."/>
            <person name="Lutzoni F."/>
            <person name="Magnuson J."/>
            <person name="Mondo S."/>
            <person name="Nolan M."/>
            <person name="Ohm R."/>
            <person name="Pangilinan J."/>
            <person name="Park H.-J."/>
            <person name="Ramirez L."/>
            <person name="Alfaro M."/>
            <person name="Sun H."/>
            <person name="Tritt A."/>
            <person name="Yoshinaga Y."/>
            <person name="Zwiers L.-H."/>
            <person name="Turgeon B."/>
            <person name="Goodwin S."/>
            <person name="Spatafora J."/>
            <person name="Crous P."/>
            <person name="Grigoriev I."/>
        </authorList>
    </citation>
    <scope>NUCLEOTIDE SEQUENCE</scope>
    <source>
        <strain evidence="1">CBS 115976</strain>
    </source>
</reference>
<protein>
    <submittedName>
        <fullName evidence="1">Uncharacterized protein</fullName>
    </submittedName>
</protein>
<dbReference type="AlphaFoldDB" id="A0A6A6U6E0"/>